<organism evidence="1 2">
    <name type="scientific">Aldrovandia affinis</name>
    <dbReference type="NCBI Taxonomy" id="143900"/>
    <lineage>
        <taxon>Eukaryota</taxon>
        <taxon>Metazoa</taxon>
        <taxon>Chordata</taxon>
        <taxon>Craniata</taxon>
        <taxon>Vertebrata</taxon>
        <taxon>Euteleostomi</taxon>
        <taxon>Actinopterygii</taxon>
        <taxon>Neopterygii</taxon>
        <taxon>Teleostei</taxon>
        <taxon>Notacanthiformes</taxon>
        <taxon>Halosauridae</taxon>
        <taxon>Aldrovandia</taxon>
    </lineage>
</organism>
<name>A0AAD7WSW6_9TELE</name>
<dbReference type="AlphaFoldDB" id="A0AAD7WSW6"/>
<reference evidence="1" key="1">
    <citation type="journal article" date="2023" name="Science">
        <title>Genome structures resolve the early diversification of teleost fishes.</title>
        <authorList>
            <person name="Parey E."/>
            <person name="Louis A."/>
            <person name="Montfort J."/>
            <person name="Bouchez O."/>
            <person name="Roques C."/>
            <person name="Iampietro C."/>
            <person name="Lluch J."/>
            <person name="Castinel A."/>
            <person name="Donnadieu C."/>
            <person name="Desvignes T."/>
            <person name="Floi Bucao C."/>
            <person name="Jouanno E."/>
            <person name="Wen M."/>
            <person name="Mejri S."/>
            <person name="Dirks R."/>
            <person name="Jansen H."/>
            <person name="Henkel C."/>
            <person name="Chen W.J."/>
            <person name="Zahm M."/>
            <person name="Cabau C."/>
            <person name="Klopp C."/>
            <person name="Thompson A.W."/>
            <person name="Robinson-Rechavi M."/>
            <person name="Braasch I."/>
            <person name="Lecointre G."/>
            <person name="Bobe J."/>
            <person name="Postlethwait J.H."/>
            <person name="Berthelot C."/>
            <person name="Roest Crollius H."/>
            <person name="Guiguen Y."/>
        </authorList>
    </citation>
    <scope>NUCLEOTIDE SEQUENCE</scope>
    <source>
        <strain evidence="1">NC1722</strain>
    </source>
</reference>
<gene>
    <name evidence="1" type="ORF">AAFF_G00268470</name>
</gene>
<protein>
    <submittedName>
        <fullName evidence="1">Uncharacterized protein</fullName>
    </submittedName>
</protein>
<sequence length="142" mass="16067">MLLSKLLMRLCFGLRCRPLCRRPPWPRLRPQCALFITGQAELSGAERTYRKPSSVMKRGESDVMPFWHTVLGIALALTTAPSTDFLSPCIPWPRGSGRKCSWRNRGFGGLHQSCVRRPNTPAPISEPLPLRRRFLPCPSIII</sequence>
<keyword evidence="2" id="KW-1185">Reference proteome</keyword>
<evidence type="ECO:0000313" key="1">
    <source>
        <dbReference type="EMBL" id="KAJ8407803.1"/>
    </source>
</evidence>
<evidence type="ECO:0000313" key="2">
    <source>
        <dbReference type="Proteomes" id="UP001221898"/>
    </source>
</evidence>
<accession>A0AAD7WSW6</accession>
<dbReference type="Proteomes" id="UP001221898">
    <property type="component" value="Unassembled WGS sequence"/>
</dbReference>
<dbReference type="EMBL" id="JAINUG010000037">
    <property type="protein sequence ID" value="KAJ8407803.1"/>
    <property type="molecule type" value="Genomic_DNA"/>
</dbReference>
<proteinExistence type="predicted"/>
<comment type="caution">
    <text evidence="1">The sequence shown here is derived from an EMBL/GenBank/DDBJ whole genome shotgun (WGS) entry which is preliminary data.</text>
</comment>